<dbReference type="OMA" id="LHCFVIS"/>
<keyword evidence="1" id="KW-1133">Transmembrane helix</keyword>
<reference evidence="2" key="2">
    <citation type="submission" date="2025-09" db="UniProtKB">
        <authorList>
            <consortium name="Ensembl"/>
        </authorList>
    </citation>
    <scope>IDENTIFICATION</scope>
</reference>
<accession>A0A2K5XMT1</accession>
<feature type="transmembrane region" description="Helical" evidence="1">
    <location>
        <begin position="44"/>
        <end position="62"/>
    </location>
</feature>
<keyword evidence="1" id="KW-0812">Transmembrane</keyword>
<evidence type="ECO:0000256" key="1">
    <source>
        <dbReference type="SAM" id="Phobius"/>
    </source>
</evidence>
<keyword evidence="3" id="KW-1185">Reference proteome</keyword>
<dbReference type="AlphaFoldDB" id="A0A2K5XMT1"/>
<evidence type="ECO:0000313" key="2">
    <source>
        <dbReference type="Ensembl" id="ENSMLEP00000004619.1"/>
    </source>
</evidence>
<organism evidence="2 3">
    <name type="scientific">Mandrillus leucophaeus</name>
    <name type="common">Drill</name>
    <name type="synonym">Papio leucophaeus</name>
    <dbReference type="NCBI Taxonomy" id="9568"/>
    <lineage>
        <taxon>Eukaryota</taxon>
        <taxon>Metazoa</taxon>
        <taxon>Chordata</taxon>
        <taxon>Craniata</taxon>
        <taxon>Vertebrata</taxon>
        <taxon>Euteleostomi</taxon>
        <taxon>Mammalia</taxon>
        <taxon>Eutheria</taxon>
        <taxon>Euarchontoglires</taxon>
        <taxon>Primates</taxon>
        <taxon>Haplorrhini</taxon>
        <taxon>Catarrhini</taxon>
        <taxon>Cercopithecidae</taxon>
        <taxon>Cercopithecinae</taxon>
        <taxon>Mandrillus</taxon>
    </lineage>
</organism>
<evidence type="ECO:0000313" key="3">
    <source>
        <dbReference type="Proteomes" id="UP000233140"/>
    </source>
</evidence>
<protein>
    <submittedName>
        <fullName evidence="2">Uncharacterized protein</fullName>
    </submittedName>
</protein>
<keyword evidence="1" id="KW-0472">Membrane</keyword>
<proteinExistence type="predicted"/>
<dbReference type="Ensembl" id="ENSMLET00000022869.1">
    <property type="protein sequence ID" value="ENSMLEP00000004619.1"/>
    <property type="gene ID" value="ENSMLEG00000020975.1"/>
</dbReference>
<sequence>MEWSLREDIMVSEFLGTFAPCQLKKFHVWRPGLFNPRYKRCRKWILGISHCFIISYFGRIFHL</sequence>
<dbReference type="Proteomes" id="UP000233140">
    <property type="component" value="Unassembled WGS sequence"/>
</dbReference>
<reference evidence="2" key="1">
    <citation type="submission" date="2025-08" db="UniProtKB">
        <authorList>
            <consortium name="Ensembl"/>
        </authorList>
    </citation>
    <scope>IDENTIFICATION</scope>
</reference>
<name>A0A2K5XMT1_MANLE</name>